<dbReference type="PRINTS" id="PR00380">
    <property type="entry name" value="KINESINHEAVY"/>
</dbReference>
<evidence type="ECO:0000256" key="9">
    <source>
        <dbReference type="SAM" id="MobiDB-lite"/>
    </source>
</evidence>
<feature type="coiled-coil region" evidence="8">
    <location>
        <begin position="2085"/>
        <end position="2143"/>
    </location>
</feature>
<feature type="region of interest" description="Disordered" evidence="9">
    <location>
        <begin position="2650"/>
        <end position="2672"/>
    </location>
</feature>
<feature type="coiled-coil region" evidence="8">
    <location>
        <begin position="2821"/>
        <end position="2988"/>
    </location>
</feature>
<keyword evidence="2 7" id="KW-0547">Nucleotide-binding</keyword>
<dbReference type="PROSITE" id="PS00411">
    <property type="entry name" value="KINESIN_MOTOR_1"/>
    <property type="match status" value="1"/>
</dbReference>
<feature type="compositionally biased region" description="Basic and acidic residues" evidence="9">
    <location>
        <begin position="1"/>
        <end position="21"/>
    </location>
</feature>
<dbReference type="InterPro" id="IPR036961">
    <property type="entry name" value="Kinesin_motor_dom_sf"/>
</dbReference>
<feature type="coiled-coil region" evidence="8">
    <location>
        <begin position="2425"/>
        <end position="2645"/>
    </location>
</feature>
<evidence type="ECO:0000256" key="1">
    <source>
        <dbReference type="ARBA" id="ARBA00022701"/>
    </source>
</evidence>
<dbReference type="InterPro" id="IPR027417">
    <property type="entry name" value="P-loop_NTPase"/>
</dbReference>
<feature type="compositionally biased region" description="Low complexity" evidence="9">
    <location>
        <begin position="28"/>
        <end position="41"/>
    </location>
</feature>
<dbReference type="GO" id="GO:0003777">
    <property type="term" value="F:microtubule motor activity"/>
    <property type="evidence" value="ECO:0007669"/>
    <property type="project" value="InterPro"/>
</dbReference>
<dbReference type="SUPFAM" id="SSF52540">
    <property type="entry name" value="P-loop containing nucleoside triphosphate hydrolases"/>
    <property type="match status" value="1"/>
</dbReference>
<evidence type="ECO:0000259" key="10">
    <source>
        <dbReference type="PROSITE" id="PS50067"/>
    </source>
</evidence>
<feature type="coiled-coil region" evidence="8">
    <location>
        <begin position="2324"/>
        <end position="2389"/>
    </location>
</feature>
<dbReference type="GO" id="GO:0008017">
    <property type="term" value="F:microtubule binding"/>
    <property type="evidence" value="ECO:0007669"/>
    <property type="project" value="InterPro"/>
</dbReference>
<feature type="coiled-coil region" evidence="8">
    <location>
        <begin position="564"/>
        <end position="591"/>
    </location>
</feature>
<evidence type="ECO:0000256" key="2">
    <source>
        <dbReference type="ARBA" id="ARBA00022741"/>
    </source>
</evidence>
<feature type="binding site" evidence="7">
    <location>
        <begin position="301"/>
        <end position="308"/>
    </location>
    <ligand>
        <name>ATP</name>
        <dbReference type="ChEBI" id="CHEBI:30616"/>
    </ligand>
</feature>
<dbReference type="SMART" id="SM00129">
    <property type="entry name" value="KISc"/>
    <property type="match status" value="1"/>
</dbReference>
<feature type="coiled-coil region" evidence="8">
    <location>
        <begin position="926"/>
        <end position="988"/>
    </location>
</feature>
<dbReference type="InterPro" id="IPR001752">
    <property type="entry name" value="Kinesin_motor_dom"/>
</dbReference>
<keyword evidence="5 7" id="KW-0505">Motor protein</keyword>
<evidence type="ECO:0000256" key="3">
    <source>
        <dbReference type="ARBA" id="ARBA00022840"/>
    </source>
</evidence>
<proteinExistence type="inferred from homology"/>
<dbReference type="FunFam" id="3.40.850.10:FF:000033">
    <property type="entry name" value="Kinesin-like protein KIN-12E"/>
    <property type="match status" value="1"/>
</dbReference>
<gene>
    <name evidence="11" type="ORF">SAY87_001290</name>
</gene>
<feature type="coiled-coil region" evidence="8">
    <location>
        <begin position="825"/>
        <end position="859"/>
    </location>
</feature>
<comment type="caution">
    <text evidence="11">The sequence shown here is derived from an EMBL/GenBank/DDBJ whole genome shotgun (WGS) entry which is preliminary data.</text>
</comment>
<dbReference type="EMBL" id="JAXIOK010000023">
    <property type="protein sequence ID" value="KAK4743289.1"/>
    <property type="molecule type" value="Genomic_DNA"/>
</dbReference>
<dbReference type="InterPro" id="IPR044986">
    <property type="entry name" value="KIF15/KIN-12"/>
</dbReference>
<evidence type="ECO:0000256" key="7">
    <source>
        <dbReference type="PROSITE-ProRule" id="PRU00283"/>
    </source>
</evidence>
<evidence type="ECO:0000313" key="12">
    <source>
        <dbReference type="Proteomes" id="UP001345219"/>
    </source>
</evidence>
<feature type="coiled-coil region" evidence="8">
    <location>
        <begin position="1387"/>
        <end position="1452"/>
    </location>
</feature>
<feature type="coiled-coil region" evidence="8">
    <location>
        <begin position="1168"/>
        <end position="1241"/>
    </location>
</feature>
<evidence type="ECO:0000256" key="4">
    <source>
        <dbReference type="ARBA" id="ARBA00023054"/>
    </source>
</evidence>
<dbReference type="Proteomes" id="UP001345219">
    <property type="component" value="Chromosome 1"/>
</dbReference>
<dbReference type="Pfam" id="PF00225">
    <property type="entry name" value="Kinesin"/>
    <property type="match status" value="1"/>
</dbReference>
<sequence length="3028" mass="346389">MLRDMKFLRRRNPDKNVERENLPVSPRALSSTRSTLDSSRAPLNSIQEQIQTARSEQEAIITKSKTEMTPVKSKESTLPARTPEKHNLGVSSRRRFGWAKSEVNEGFDDARADSTYHSVSSRGVAGNLATPRINKTAGRANSSYSEANSTQSTPTKSVSKPPASVQFKCKVEGNGVGRWGNFSALYKGLPSSSGHSNIVNTVEVPHFDLKEDPSFWMDHNVQVLIRVRPLNGMERSLHGYNRCLKQENAQSISWIGQPETRFTFDHIACETIDQETLFRMVGLPMVENCLSGYNSCMFAYGQTGSGKTYTMLGEIEDLEFKPSPNRGMTPRIFEFLFARIQAEEESRSDERLKYNCKCSFLEIYNEQITDLLDPSSANLLLREDTKKGVYVENLTEFEVRTVGDILRLLIQGSSNRRVAATNMNRESSRSHSVFTCVIESRWEKDSTTNLRFSRLNLVDLAGSERQKTSGAEGDRLKEAANINKSLSTLGHVIMVLVDIANGKNKHVPYRDSRLTFLLQDSLGGNSKTIIVANVSPSICAAAETLNTLKFAQRAKLIQNNAVVNEDSTGDVIALQRQIRLLKEELAALKRQNLSRPLSFGSISIDDDMELEEGLLENKNEGGQPRAVELEFEHKGVVRMSTKQLKSLETTLAGSLRREQMADMSVKQLEAQIEQLNCLVRQREDDNRCTKMMLKFREDKIQRMGSLVEGLVDPESYLIEENKALSEEIQLLQAKVDRNPEVTHFAKENIRLLDQLKRFQEFYEEGERELLLQEVSKLRDQLLEFINGTPGQQFFSNLSSQPQEAVHLRKENASLHLELQITCKELEECRNNLQTCLKENAKLSRDIQDLHSTFEKLNAQENGLECEFKQKKDSLEEVLELQLELDILKVLVQEERTAKVVSEEQAISLRRDLEMMTEKVLSKSKLYEEASSDLNVAKSIIEALESEQVFSMNELEDLKNSNDRYIKLLNLKENEIDVLRNQLSRSSIKLRDQPAKETKRNEESPLRFRLNRMHESLEKAKQLNLWYQSDRVFQASNEAEMDQVRRQAEAETAEAIVCMQEELALLQQQVRDSEMKEIETEKKTVFLEHENKQLTDLLEAKNRELQCLSEEWNFLTGEIEEVLADGDGSLLFAINELEDINNSFPQRRHLISDRLNWMVRAISEKELVIKEMNSCLQEANSKINDLESMLKTLRGAAMVIAEAHQQECCEKENEIQLLSSQLDSKYYEVEKLEERLKLAEDNAIRASICATVALVIVNRLSELNFNYRGDLKQKDSELSELMEMILRKDLLLNEQAGQIERSEKQIEIVREALSGETQIANAIRQKECCEKENKIQLLSSQLDSMSYEVEKLEDGLKLAEDYTIKASKCATVAFIIVNRLSELNFNHLSELKQKNSELSELAEMITSKDLLLNDQAVQIETSQKQIESLREMLAGETQLTNAMKQRLEDLEESNILQARQKIQELQSGVYSLRSCMSTYLGDEKHSKQMLDKEIDTFNYLVEVPEVETANHQETRIDSQAVMGTNSNDCDPSYNERNGAEWYQCKEECDSVGSCHEEFGRDGALLLMKREVGCAFESLKQLQAEMAELQKVEEGRLTSEKLENEKINNLSVQVLDLHTTMRNFEDDLNLRIGAFYRKIQYFEQAVVDFGNDWCRVKESVEREFGDAEMALAEKSLEASFLLSKFTEAQETMKEANVLINGLTIANETLKLEVERLKKSETSLLKERDAFVVEIQSLQSINCQRDELLRSLEEQASLHVVETRNLFAEVEGIILELSRTSEEKFMMLSEELCSFKSNVFDSTRLVKSWLEEIWSEIIVRDCALSSLHLCHTGILLEVVTGLNTENGLLQHGLTKTNSLLSDLQEQNSRSRRELEACRILEGKLLADIKNGFDRITRKEKEAVDLSCRINGFEKKIMDLQLQEEMMLQRSDSIGLQLAALTKELDLSNLSAAKLHKEEKEFLNSELEEFELHLCTKEFESVILAGEVEEIASLKVELIVNLEKLSREIICLKIDAELEELILMEQECILSTLKREMEEKERERLDLSVNLNLSNLKILEMEGIIKTLQEDVELLREVESLNSSLKVELHETTDTRQRLLSRIELLENEREKLQFELCKRDEELSKFINLMEKHDLLEREMAQMKSKNTMVLQDLAEKQSECESSLTFLDGLNRENLELKGTIGFLETSIADLKSDLEVKNDVIKGLRDSQSLLAEKLGEKTRDLRANEKLKQEILFHSSLNTKYCTQLVTNVDALHCSLLDTLDKKNLTIADKMFQQICEDREVANKFIGELMCLDDHFEGLVSENSVLRTELSRKDSILDGLLFDLRLLQESASNSQDQKEEIEKLAASLEVLEDELAMKSDVLNEAVAHAEILEAQLQKKSDAIALLEMNLIKENESMRFLSEENMGLKASIEEALAAKIYSEEELTEQKKLNESLEMELSEMADSVDKLNVSIEDLKSNLDNFASEREQLQTEIVDLKEKLQKTQIEAETYEAVAIKAQEIAGARERYAQDREEEIKLLEMSVRELGSTVDALENKVDIVKGEAERQRLLREELETELQLVKNQMEKFRNADADMRMHLDEKKADLEKALNKIKILEQDIAKKDVEVSKCKDHISELNLHAEAQASEYKQNFKALQAMAEQVRTEVASNQVLNSVPQKSEKSSSKPRGSGSPFKCIGLGLAQQVKSEKDEELTSARLRIDELESAVANKQKEIFTLNAKLAAAESMTHDIIRDLLGVKLDVTSYMSLMHTQQEERRLEKAEGKSSEPQQIEVIKLKEQLNEFIKERQGWLNEMDQRQVELVAAQVALENLRLHEQLLKAENDMLKVDNSNYKKKAMELEGENLRLSGQQNLQQRIHHHAKIKEENNVLKIRNEELSNKLRRAETILSRVKEELARYRASVGRTPYLNVDGEHLLNNKLQETEEERVHLEHKLLRLCTSVLKVAGFTRPISHLSPSMAEEALEQLKNKLDSLEIELEDLKTKNKIYSEKIRLFELMPQQPSPPVRSHADENLRTPKRTSHSSFLSPLDR</sequence>
<evidence type="ECO:0000256" key="6">
    <source>
        <dbReference type="ARBA" id="ARBA00034488"/>
    </source>
</evidence>
<evidence type="ECO:0000256" key="8">
    <source>
        <dbReference type="SAM" id="Coils"/>
    </source>
</evidence>
<feature type="compositionally biased region" description="Polar residues" evidence="9">
    <location>
        <begin position="139"/>
        <end position="158"/>
    </location>
</feature>
<protein>
    <recommendedName>
        <fullName evidence="10">Kinesin motor domain-containing protein</fullName>
    </recommendedName>
</protein>
<evidence type="ECO:0000256" key="5">
    <source>
        <dbReference type="ARBA" id="ARBA00023175"/>
    </source>
</evidence>
<feature type="domain" description="Kinesin motor" evidence="10">
    <location>
        <begin position="220"/>
        <end position="557"/>
    </location>
</feature>
<dbReference type="GO" id="GO:0005524">
    <property type="term" value="F:ATP binding"/>
    <property type="evidence" value="ECO:0007669"/>
    <property type="project" value="UniProtKB-UniRule"/>
</dbReference>
<dbReference type="PROSITE" id="PS50067">
    <property type="entry name" value="KINESIN_MOTOR_2"/>
    <property type="match status" value="1"/>
</dbReference>
<keyword evidence="12" id="KW-1185">Reference proteome</keyword>
<organism evidence="11 12">
    <name type="scientific">Trapa incisa</name>
    <dbReference type="NCBI Taxonomy" id="236973"/>
    <lineage>
        <taxon>Eukaryota</taxon>
        <taxon>Viridiplantae</taxon>
        <taxon>Streptophyta</taxon>
        <taxon>Embryophyta</taxon>
        <taxon>Tracheophyta</taxon>
        <taxon>Spermatophyta</taxon>
        <taxon>Magnoliopsida</taxon>
        <taxon>eudicotyledons</taxon>
        <taxon>Gunneridae</taxon>
        <taxon>Pentapetalae</taxon>
        <taxon>rosids</taxon>
        <taxon>malvids</taxon>
        <taxon>Myrtales</taxon>
        <taxon>Lythraceae</taxon>
        <taxon>Trapa</taxon>
    </lineage>
</organism>
<dbReference type="GO" id="GO:0005874">
    <property type="term" value="C:microtubule"/>
    <property type="evidence" value="ECO:0007669"/>
    <property type="project" value="UniProtKB-KW"/>
</dbReference>
<feature type="coiled-coil region" evidence="8">
    <location>
        <begin position="2685"/>
        <end position="2719"/>
    </location>
</feature>
<reference evidence="11 12" key="1">
    <citation type="journal article" date="2023" name="Hortic Res">
        <title>Pangenome of water caltrop reveals structural variations and asymmetric subgenome divergence after allopolyploidization.</title>
        <authorList>
            <person name="Zhang X."/>
            <person name="Chen Y."/>
            <person name="Wang L."/>
            <person name="Yuan Y."/>
            <person name="Fang M."/>
            <person name="Shi L."/>
            <person name="Lu R."/>
            <person name="Comes H.P."/>
            <person name="Ma Y."/>
            <person name="Chen Y."/>
            <person name="Huang G."/>
            <person name="Zhou Y."/>
            <person name="Zheng Z."/>
            <person name="Qiu Y."/>
        </authorList>
    </citation>
    <scope>NUCLEOTIDE SEQUENCE [LARGE SCALE GENOMIC DNA]</scope>
    <source>
        <tissue evidence="11">Roots</tissue>
    </source>
</reference>
<feature type="region of interest" description="Disordered" evidence="9">
    <location>
        <begin position="2995"/>
        <end position="3028"/>
    </location>
</feature>
<evidence type="ECO:0000313" key="11">
    <source>
        <dbReference type="EMBL" id="KAK4743289.1"/>
    </source>
</evidence>
<dbReference type="PANTHER" id="PTHR37739">
    <property type="entry name" value="KINESIN-LIKE PROTEIN KIN-12D"/>
    <property type="match status" value="1"/>
</dbReference>
<keyword evidence="1" id="KW-0493">Microtubule</keyword>
<feature type="compositionally biased region" description="Polar residues" evidence="9">
    <location>
        <begin position="42"/>
        <end position="54"/>
    </location>
</feature>
<feature type="coiled-coil region" evidence="8">
    <location>
        <begin position="1055"/>
        <end position="1110"/>
    </location>
</feature>
<dbReference type="InterPro" id="IPR019821">
    <property type="entry name" value="Kinesin_motor_CS"/>
</dbReference>
<dbReference type="GO" id="GO:0007018">
    <property type="term" value="P:microtubule-based movement"/>
    <property type="evidence" value="ECO:0007669"/>
    <property type="project" value="InterPro"/>
</dbReference>
<feature type="region of interest" description="Disordered" evidence="9">
    <location>
        <begin position="1"/>
        <end position="85"/>
    </location>
</feature>
<feature type="compositionally biased region" description="Polar residues" evidence="9">
    <location>
        <begin position="3019"/>
        <end position="3028"/>
    </location>
</feature>
<feature type="coiled-coil region" evidence="8">
    <location>
        <begin position="1697"/>
        <end position="1724"/>
    </location>
</feature>
<dbReference type="PANTHER" id="PTHR37739:SF8">
    <property type="entry name" value="KINESIN-LIKE PROTEIN KIN-12D"/>
    <property type="match status" value="1"/>
</dbReference>
<feature type="region of interest" description="Disordered" evidence="9">
    <location>
        <begin position="116"/>
        <end position="163"/>
    </location>
</feature>
<feature type="coiled-coil region" evidence="8">
    <location>
        <begin position="1850"/>
        <end position="1877"/>
    </location>
</feature>
<accession>A0AAN7JGU9</accession>
<dbReference type="Gene3D" id="3.40.850.10">
    <property type="entry name" value="Kinesin motor domain"/>
    <property type="match status" value="1"/>
</dbReference>
<name>A0AAN7JGU9_9MYRT</name>
<comment type="similarity">
    <text evidence="6">Belongs to the TRAFAC class myosin-kinesin ATPase superfamily. Kinesin family. KIN-12 subfamily.</text>
</comment>
<keyword evidence="4 8" id="KW-0175">Coiled coil</keyword>
<keyword evidence="3 7" id="KW-0067">ATP-binding</keyword>
<feature type="coiled-coil region" evidence="8">
    <location>
        <begin position="2019"/>
        <end position="2046"/>
    </location>
</feature>